<evidence type="ECO:0000313" key="1">
    <source>
        <dbReference type="EMBL" id="CAI9607260.1"/>
    </source>
</evidence>
<proteinExistence type="predicted"/>
<dbReference type="Proteomes" id="UP001162483">
    <property type="component" value="Unassembled WGS sequence"/>
</dbReference>
<keyword evidence="2" id="KW-1185">Reference proteome</keyword>
<accession>A0ABN9GGJ5</accession>
<organism evidence="1 2">
    <name type="scientific">Staurois parvus</name>
    <dbReference type="NCBI Taxonomy" id="386267"/>
    <lineage>
        <taxon>Eukaryota</taxon>
        <taxon>Metazoa</taxon>
        <taxon>Chordata</taxon>
        <taxon>Craniata</taxon>
        <taxon>Vertebrata</taxon>
        <taxon>Euteleostomi</taxon>
        <taxon>Amphibia</taxon>
        <taxon>Batrachia</taxon>
        <taxon>Anura</taxon>
        <taxon>Neobatrachia</taxon>
        <taxon>Ranoidea</taxon>
        <taxon>Ranidae</taxon>
        <taxon>Staurois</taxon>
    </lineage>
</organism>
<comment type="caution">
    <text evidence="1">The sequence shown here is derived from an EMBL/GenBank/DDBJ whole genome shotgun (WGS) entry which is preliminary data.</text>
</comment>
<gene>
    <name evidence="1" type="ORF">SPARVUS_LOCUS13915984</name>
</gene>
<evidence type="ECO:0000313" key="2">
    <source>
        <dbReference type="Proteomes" id="UP001162483"/>
    </source>
</evidence>
<dbReference type="EMBL" id="CATNWA010018423">
    <property type="protein sequence ID" value="CAI9607260.1"/>
    <property type="molecule type" value="Genomic_DNA"/>
</dbReference>
<reference evidence="1" key="1">
    <citation type="submission" date="2023-05" db="EMBL/GenBank/DDBJ databases">
        <authorList>
            <person name="Stuckert A."/>
        </authorList>
    </citation>
    <scope>NUCLEOTIDE SEQUENCE</scope>
</reference>
<name>A0ABN9GGJ5_9NEOB</name>
<sequence>MLGLGCTASFLFGEGVISTGPISTVQTEVRVLQDQPVLSRTLIEVTRLLQLLMRKGI</sequence>
<protein>
    <submittedName>
        <fullName evidence="1">Uncharacterized protein</fullName>
    </submittedName>
</protein>